<comment type="similarity">
    <text evidence="2">Belongs to the YbaB/EbfC family.</text>
</comment>
<dbReference type="PIRSF" id="PIRSF004555">
    <property type="entry name" value="UCP004555"/>
    <property type="match status" value="1"/>
</dbReference>
<keyword evidence="4" id="KW-1185">Reference proteome</keyword>
<dbReference type="NCBIfam" id="TIGR00103">
    <property type="entry name" value="DNA_YbaB_EbfC"/>
    <property type="match status" value="1"/>
</dbReference>
<evidence type="ECO:0000313" key="3">
    <source>
        <dbReference type="EMBL" id="QDV32915.1"/>
    </source>
</evidence>
<comment type="function">
    <text evidence="2">Binds to DNA and alters its conformation. May be involved in regulation of gene expression, nucleoid organization and DNA protection.</text>
</comment>
<dbReference type="RefSeq" id="WP_231749465.1">
    <property type="nucleotide sequence ID" value="NZ_CP036426.1"/>
</dbReference>
<evidence type="ECO:0000256" key="2">
    <source>
        <dbReference type="HAMAP-Rule" id="MF_00274"/>
    </source>
</evidence>
<dbReference type="InterPro" id="IPR004401">
    <property type="entry name" value="YbaB/EbfC"/>
</dbReference>
<dbReference type="GO" id="GO:0043590">
    <property type="term" value="C:bacterial nucleoid"/>
    <property type="evidence" value="ECO:0007669"/>
    <property type="project" value="UniProtKB-UniRule"/>
</dbReference>
<sequence length="119" mass="12218">MGVPAVFGNLGNLADLMKNAGKIREQMEQAAEQLGGLRVEGEAGGSVKAVVNGRLELISVRIDPKLAAGGDVELMEDLVTAAVNQAMGRAREEAARAMTGGMGLDMPGLDSLFPGGGRP</sequence>
<dbReference type="HAMAP" id="MF_00274">
    <property type="entry name" value="DNA_YbaB_EbfC"/>
    <property type="match status" value="1"/>
</dbReference>
<proteinExistence type="inferred from homology"/>
<comment type="subunit">
    <text evidence="2">Homodimer.</text>
</comment>
<dbReference type="Pfam" id="PF02575">
    <property type="entry name" value="YbaB_DNA_bd"/>
    <property type="match status" value="1"/>
</dbReference>
<dbReference type="GO" id="GO:0005829">
    <property type="term" value="C:cytosol"/>
    <property type="evidence" value="ECO:0007669"/>
    <property type="project" value="TreeGrafter"/>
</dbReference>
<gene>
    <name evidence="3" type="ORF">ElP_07550</name>
</gene>
<dbReference type="Gene3D" id="3.30.1310.10">
    <property type="entry name" value="Nucleoid-associated protein YbaB-like domain"/>
    <property type="match status" value="1"/>
</dbReference>
<dbReference type="GO" id="GO:0003677">
    <property type="term" value="F:DNA binding"/>
    <property type="evidence" value="ECO:0007669"/>
    <property type="project" value="UniProtKB-UniRule"/>
</dbReference>
<keyword evidence="2" id="KW-0963">Cytoplasm</keyword>
<dbReference type="PANTHER" id="PTHR33449:SF1">
    <property type="entry name" value="NUCLEOID-ASSOCIATED PROTEIN YBAB"/>
    <property type="match status" value="1"/>
</dbReference>
<dbReference type="PANTHER" id="PTHR33449">
    <property type="entry name" value="NUCLEOID-ASSOCIATED PROTEIN YBAB"/>
    <property type="match status" value="1"/>
</dbReference>
<dbReference type="KEGG" id="tpla:ElP_07550"/>
<dbReference type="EMBL" id="CP036426">
    <property type="protein sequence ID" value="QDV32915.1"/>
    <property type="molecule type" value="Genomic_DNA"/>
</dbReference>
<keyword evidence="1 2" id="KW-0238">DNA-binding</keyword>
<dbReference type="Proteomes" id="UP000317835">
    <property type="component" value="Chromosome"/>
</dbReference>
<organism evidence="3 4">
    <name type="scientific">Tautonia plasticadhaerens</name>
    <dbReference type="NCBI Taxonomy" id="2527974"/>
    <lineage>
        <taxon>Bacteria</taxon>
        <taxon>Pseudomonadati</taxon>
        <taxon>Planctomycetota</taxon>
        <taxon>Planctomycetia</taxon>
        <taxon>Isosphaerales</taxon>
        <taxon>Isosphaeraceae</taxon>
        <taxon>Tautonia</taxon>
    </lineage>
</organism>
<dbReference type="AlphaFoldDB" id="A0A518GWF0"/>
<dbReference type="InterPro" id="IPR036894">
    <property type="entry name" value="YbaB-like_sf"/>
</dbReference>
<name>A0A518GWF0_9BACT</name>
<dbReference type="SUPFAM" id="SSF82607">
    <property type="entry name" value="YbaB-like"/>
    <property type="match status" value="1"/>
</dbReference>
<accession>A0A518GWF0</accession>
<comment type="subcellular location">
    <subcellularLocation>
        <location evidence="2">Cytoplasm</location>
        <location evidence="2">Nucleoid</location>
    </subcellularLocation>
</comment>
<protein>
    <recommendedName>
        <fullName evidence="2">Nucleoid-associated protein ElP_07550</fullName>
    </recommendedName>
</protein>
<evidence type="ECO:0000256" key="1">
    <source>
        <dbReference type="ARBA" id="ARBA00023125"/>
    </source>
</evidence>
<evidence type="ECO:0000313" key="4">
    <source>
        <dbReference type="Proteomes" id="UP000317835"/>
    </source>
</evidence>
<reference evidence="3 4" key="1">
    <citation type="submission" date="2019-02" db="EMBL/GenBank/DDBJ databases">
        <title>Deep-cultivation of Planctomycetes and their phenomic and genomic characterization uncovers novel biology.</title>
        <authorList>
            <person name="Wiegand S."/>
            <person name="Jogler M."/>
            <person name="Boedeker C."/>
            <person name="Pinto D."/>
            <person name="Vollmers J."/>
            <person name="Rivas-Marin E."/>
            <person name="Kohn T."/>
            <person name="Peeters S.H."/>
            <person name="Heuer A."/>
            <person name="Rast P."/>
            <person name="Oberbeckmann S."/>
            <person name="Bunk B."/>
            <person name="Jeske O."/>
            <person name="Meyerdierks A."/>
            <person name="Storesund J.E."/>
            <person name="Kallscheuer N."/>
            <person name="Luecker S."/>
            <person name="Lage O.M."/>
            <person name="Pohl T."/>
            <person name="Merkel B.J."/>
            <person name="Hornburger P."/>
            <person name="Mueller R.-W."/>
            <person name="Bruemmer F."/>
            <person name="Labrenz M."/>
            <person name="Spormann A.M."/>
            <person name="Op den Camp H."/>
            <person name="Overmann J."/>
            <person name="Amann R."/>
            <person name="Jetten M.S.M."/>
            <person name="Mascher T."/>
            <person name="Medema M.H."/>
            <person name="Devos D.P."/>
            <person name="Kaster A.-K."/>
            <person name="Ovreas L."/>
            <person name="Rohde M."/>
            <person name="Galperin M.Y."/>
            <person name="Jogler C."/>
        </authorList>
    </citation>
    <scope>NUCLEOTIDE SEQUENCE [LARGE SCALE GENOMIC DNA]</scope>
    <source>
        <strain evidence="3 4">ElP</strain>
    </source>
</reference>